<keyword evidence="2" id="KW-1185">Reference proteome</keyword>
<name>A0ACA9QB22_9GLOM</name>
<proteinExistence type="predicted"/>
<gene>
    <name evidence="1" type="ORF">SPELUC_LOCUS14086</name>
</gene>
<comment type="caution">
    <text evidence="1">The sequence shown here is derived from an EMBL/GenBank/DDBJ whole genome shotgun (WGS) entry which is preliminary data.</text>
</comment>
<organism evidence="1 2">
    <name type="scientific">Cetraspora pellucida</name>
    <dbReference type="NCBI Taxonomy" id="1433469"/>
    <lineage>
        <taxon>Eukaryota</taxon>
        <taxon>Fungi</taxon>
        <taxon>Fungi incertae sedis</taxon>
        <taxon>Mucoromycota</taxon>
        <taxon>Glomeromycotina</taxon>
        <taxon>Glomeromycetes</taxon>
        <taxon>Diversisporales</taxon>
        <taxon>Gigasporaceae</taxon>
        <taxon>Cetraspora</taxon>
    </lineage>
</organism>
<sequence length="48" mass="5578">FLENLEQFFETNHESTSLLELGYDEIDKDSCSNLYSDNESKNTSNKDI</sequence>
<accession>A0ACA9QB22</accession>
<evidence type="ECO:0000313" key="1">
    <source>
        <dbReference type="EMBL" id="CAG8745186.1"/>
    </source>
</evidence>
<evidence type="ECO:0000313" key="2">
    <source>
        <dbReference type="Proteomes" id="UP000789366"/>
    </source>
</evidence>
<reference evidence="1" key="1">
    <citation type="submission" date="2021-06" db="EMBL/GenBank/DDBJ databases">
        <authorList>
            <person name="Kallberg Y."/>
            <person name="Tangrot J."/>
            <person name="Rosling A."/>
        </authorList>
    </citation>
    <scope>NUCLEOTIDE SEQUENCE</scope>
    <source>
        <strain evidence="1">28 12/20/2015</strain>
    </source>
</reference>
<dbReference type="Proteomes" id="UP000789366">
    <property type="component" value="Unassembled WGS sequence"/>
</dbReference>
<protein>
    <submittedName>
        <fullName evidence="1">18161_t:CDS:1</fullName>
    </submittedName>
</protein>
<feature type="non-terminal residue" evidence="1">
    <location>
        <position position="48"/>
    </location>
</feature>
<dbReference type="EMBL" id="CAJVPW010039923">
    <property type="protein sequence ID" value="CAG8745186.1"/>
    <property type="molecule type" value="Genomic_DNA"/>
</dbReference>
<feature type="non-terminal residue" evidence="1">
    <location>
        <position position="1"/>
    </location>
</feature>